<keyword evidence="1" id="KW-0186">Copper</keyword>
<comment type="PTM">
    <text evidence="1">Topaquinone (TPQ) is generated by copper-dependent autoxidation of a specific tyrosyl residue.</text>
</comment>
<comment type="cofactor">
    <cofactor evidence="1">
        <name>Cu cation</name>
        <dbReference type="ChEBI" id="CHEBI:23378"/>
    </cofactor>
    <text evidence="1">Contains 1 topaquinone per subunit.</text>
</comment>
<dbReference type="EC" id="1.4.3.-" evidence="1"/>
<keyword evidence="1" id="KW-0479">Metal-binding</keyword>
<dbReference type="InterPro" id="IPR036460">
    <property type="entry name" value="Cu_amine_oxidase_C_sf"/>
</dbReference>
<evidence type="ECO:0000256" key="1">
    <source>
        <dbReference type="RuleBase" id="RU000672"/>
    </source>
</evidence>
<dbReference type="Proteomes" id="UP000694888">
    <property type="component" value="Unplaced"/>
</dbReference>
<feature type="domain" description="Copper amine oxidase catalytic" evidence="2">
    <location>
        <begin position="4"/>
        <end position="412"/>
    </location>
</feature>
<dbReference type="PRINTS" id="PR00766">
    <property type="entry name" value="CUDAOXIDASE"/>
</dbReference>
<keyword evidence="3" id="KW-1185">Reference proteome</keyword>
<evidence type="ECO:0000313" key="3">
    <source>
        <dbReference type="Proteomes" id="UP000694888"/>
    </source>
</evidence>
<comment type="similarity">
    <text evidence="1">Belongs to the copper/topaquinone oxidase family.</text>
</comment>
<evidence type="ECO:0000313" key="4">
    <source>
        <dbReference type="RefSeq" id="XP_035828122.1"/>
    </source>
</evidence>
<dbReference type="PANTHER" id="PTHR10638:SF20">
    <property type="entry name" value="AMINE OXIDASE"/>
    <property type="match status" value="1"/>
</dbReference>
<keyword evidence="1" id="KW-0801">TPQ</keyword>
<dbReference type="RefSeq" id="XP_035828122.1">
    <property type="nucleotide sequence ID" value="XM_035972229.1"/>
</dbReference>
<dbReference type="InterPro" id="IPR015798">
    <property type="entry name" value="Cu_amine_oxidase_C"/>
</dbReference>
<accession>A0ABM1W0C9</accession>
<sequence>MTIKHEVKYLDWTFSFRMSPFSGPLVYDVRFRGERIAYEIGLSEVAVFYSGFAPFMQTQDLADSGALLGTHAKTLVADVDCPASATFVNQVLWTPQTFVNQHSAEPAVYARTFCVFEFPNGYPLRRHSAYGLHQGAFYGGMQDIVLTLRSALTIGNYDYLVDFVFHQNGVIDGRFMSTGYIQSSMYSHNERYGFQISKGVLGNLHQHLAHFKVDLDVGGTDNRYHTLDIRPQEINMTLVSCSFSRKFPDRKYHQSHFEPHLLRDEQEALYQFNFDTPRYHVISNEAKKTDTGLARGYRLTLNGMSKFLQSRDQQNEPLASWARHQLAVTRHKDSELTSSSNYAMFDQLEPTVRFTDFYKDKENIVDQDLVLWLTLGMHHIPHTEDLPVTTTTGTVLSFSLLPYNFFPECPSMSSRDNVFIGHKNRRDPSQGVRVDQFNGPDDQCVSPKSTFLEDLEGDPDIVIQTNKPHLVQ</sequence>
<dbReference type="PROSITE" id="PS01165">
    <property type="entry name" value="COPPER_AMINE_OXID_2"/>
    <property type="match status" value="1"/>
</dbReference>
<reference evidence="4" key="1">
    <citation type="submission" date="2025-08" db="UniProtKB">
        <authorList>
            <consortium name="RefSeq"/>
        </authorList>
    </citation>
    <scope>IDENTIFICATION</scope>
</reference>
<keyword evidence="1" id="KW-0560">Oxidoreductase</keyword>
<dbReference type="PANTHER" id="PTHR10638">
    <property type="entry name" value="COPPER AMINE OXIDASE"/>
    <property type="match status" value="1"/>
</dbReference>
<dbReference type="InterPro" id="IPR049947">
    <property type="entry name" value="Cu_Am_Ox_Cu-bd"/>
</dbReference>
<name>A0ABM1W0C9_APLCA</name>
<proteinExistence type="inferred from homology"/>
<dbReference type="Gene3D" id="2.70.98.20">
    <property type="entry name" value="Copper amine oxidase, catalytic domain"/>
    <property type="match status" value="1"/>
</dbReference>
<evidence type="ECO:0000259" key="2">
    <source>
        <dbReference type="Pfam" id="PF01179"/>
    </source>
</evidence>
<dbReference type="SUPFAM" id="SSF49998">
    <property type="entry name" value="Amine oxidase catalytic domain"/>
    <property type="match status" value="1"/>
</dbReference>
<dbReference type="Pfam" id="PF01179">
    <property type="entry name" value="Cu_amine_oxid"/>
    <property type="match status" value="1"/>
</dbReference>
<protein>
    <recommendedName>
        <fullName evidence="1">Amine oxidase</fullName>
        <ecNumber evidence="1">1.4.3.-</ecNumber>
    </recommendedName>
</protein>
<organism evidence="3 4">
    <name type="scientific">Aplysia californica</name>
    <name type="common">California sea hare</name>
    <dbReference type="NCBI Taxonomy" id="6500"/>
    <lineage>
        <taxon>Eukaryota</taxon>
        <taxon>Metazoa</taxon>
        <taxon>Spiralia</taxon>
        <taxon>Lophotrochozoa</taxon>
        <taxon>Mollusca</taxon>
        <taxon>Gastropoda</taxon>
        <taxon>Heterobranchia</taxon>
        <taxon>Euthyneura</taxon>
        <taxon>Tectipleura</taxon>
        <taxon>Aplysiida</taxon>
        <taxon>Aplysioidea</taxon>
        <taxon>Aplysiidae</taxon>
        <taxon>Aplysia</taxon>
    </lineage>
</organism>
<dbReference type="GeneID" id="101852355"/>
<gene>
    <name evidence="4" type="primary">LOC101852355</name>
</gene>
<dbReference type="InterPro" id="IPR000269">
    <property type="entry name" value="Cu_amine_oxidase"/>
</dbReference>